<dbReference type="SMART" id="SM00233">
    <property type="entry name" value="PH"/>
    <property type="match status" value="1"/>
</dbReference>
<dbReference type="GO" id="GO:0043542">
    <property type="term" value="P:endothelial cell migration"/>
    <property type="evidence" value="ECO:0007669"/>
    <property type="project" value="TreeGrafter"/>
</dbReference>
<keyword evidence="4" id="KW-1185">Reference proteome</keyword>
<protein>
    <submittedName>
        <fullName evidence="5">DH domain-containing protein</fullName>
    </submittedName>
</protein>
<dbReference type="PROSITE" id="PS50010">
    <property type="entry name" value="DH_2"/>
    <property type="match status" value="1"/>
</dbReference>
<dbReference type="SUPFAM" id="SSF48065">
    <property type="entry name" value="DBL homology domain (DH-domain)"/>
    <property type="match status" value="1"/>
</dbReference>
<evidence type="ECO:0000313" key="3">
    <source>
        <dbReference type="EMBL" id="VDD87430.1"/>
    </source>
</evidence>
<dbReference type="InterPro" id="IPR000219">
    <property type="entry name" value="DH_dom"/>
</dbReference>
<dbReference type="CDD" id="cd00160">
    <property type="entry name" value="RhoGEF"/>
    <property type="match status" value="1"/>
</dbReference>
<dbReference type="Proteomes" id="UP000274131">
    <property type="component" value="Unassembled WGS sequence"/>
</dbReference>
<organism evidence="5">
    <name type="scientific">Enterobius vermicularis</name>
    <name type="common">Human pinworm</name>
    <dbReference type="NCBI Taxonomy" id="51028"/>
    <lineage>
        <taxon>Eukaryota</taxon>
        <taxon>Metazoa</taxon>
        <taxon>Ecdysozoa</taxon>
        <taxon>Nematoda</taxon>
        <taxon>Chromadorea</taxon>
        <taxon>Rhabditida</taxon>
        <taxon>Spirurina</taxon>
        <taxon>Oxyuridomorpha</taxon>
        <taxon>Oxyuroidea</taxon>
        <taxon>Oxyuridae</taxon>
        <taxon>Enterobius</taxon>
    </lineage>
</organism>
<feature type="region of interest" description="Disordered" evidence="1">
    <location>
        <begin position="721"/>
        <end position="772"/>
    </location>
</feature>
<dbReference type="Pfam" id="PF00621">
    <property type="entry name" value="RhoGEF"/>
    <property type="match status" value="1"/>
</dbReference>
<dbReference type="GO" id="GO:0007266">
    <property type="term" value="P:Rho protein signal transduction"/>
    <property type="evidence" value="ECO:0007669"/>
    <property type="project" value="TreeGrafter"/>
</dbReference>
<feature type="compositionally biased region" description="Basic and acidic residues" evidence="1">
    <location>
        <begin position="619"/>
        <end position="640"/>
    </location>
</feature>
<name>A0A0N4UZ30_ENTVE</name>
<dbReference type="GO" id="GO:0030139">
    <property type="term" value="C:endocytic vesicle"/>
    <property type="evidence" value="ECO:0007669"/>
    <property type="project" value="TreeGrafter"/>
</dbReference>
<feature type="region of interest" description="Disordered" evidence="1">
    <location>
        <begin position="653"/>
        <end position="691"/>
    </location>
</feature>
<dbReference type="OrthoDB" id="660555at2759"/>
<feature type="region of interest" description="Disordered" evidence="1">
    <location>
        <begin position="27"/>
        <end position="49"/>
    </location>
</feature>
<reference evidence="3 4" key="2">
    <citation type="submission" date="2018-10" db="EMBL/GenBank/DDBJ databases">
        <authorList>
            <consortium name="Pathogen Informatics"/>
        </authorList>
    </citation>
    <scope>NUCLEOTIDE SEQUENCE [LARGE SCALE GENOMIC DNA]</scope>
</reference>
<dbReference type="AlphaFoldDB" id="A0A0N4UZ30"/>
<evidence type="ECO:0000259" key="2">
    <source>
        <dbReference type="PROSITE" id="PS50010"/>
    </source>
</evidence>
<evidence type="ECO:0000256" key="1">
    <source>
        <dbReference type="SAM" id="MobiDB-lite"/>
    </source>
</evidence>
<proteinExistence type="predicted"/>
<dbReference type="GO" id="GO:0030424">
    <property type="term" value="C:axon"/>
    <property type="evidence" value="ECO:0007669"/>
    <property type="project" value="TreeGrafter"/>
</dbReference>
<evidence type="ECO:0000313" key="4">
    <source>
        <dbReference type="Proteomes" id="UP000274131"/>
    </source>
</evidence>
<dbReference type="Gene3D" id="1.20.900.10">
    <property type="entry name" value="Dbl homology (DH) domain"/>
    <property type="match status" value="1"/>
</dbReference>
<feature type="domain" description="DH" evidence="2">
    <location>
        <begin position="108"/>
        <end position="301"/>
    </location>
</feature>
<dbReference type="SMART" id="SM00325">
    <property type="entry name" value="RhoGEF"/>
    <property type="match status" value="1"/>
</dbReference>
<dbReference type="InterPro" id="IPR011993">
    <property type="entry name" value="PH-like_dom_sf"/>
</dbReference>
<dbReference type="InterPro" id="IPR040181">
    <property type="entry name" value="PKHG5/7"/>
</dbReference>
<reference evidence="5" key="1">
    <citation type="submission" date="2017-02" db="UniProtKB">
        <authorList>
            <consortium name="WormBaseParasite"/>
        </authorList>
    </citation>
    <scope>IDENTIFICATION</scope>
</reference>
<gene>
    <name evidence="3" type="ORF">EVEC_LOCUS2573</name>
</gene>
<dbReference type="GO" id="GO:0005085">
    <property type="term" value="F:guanyl-nucleotide exchange factor activity"/>
    <property type="evidence" value="ECO:0007669"/>
    <property type="project" value="InterPro"/>
</dbReference>
<feature type="region of interest" description="Disordered" evidence="1">
    <location>
        <begin position="617"/>
        <end position="640"/>
    </location>
</feature>
<dbReference type="InterPro" id="IPR001849">
    <property type="entry name" value="PH_domain"/>
</dbReference>
<dbReference type="PANTHER" id="PTHR13217">
    <property type="entry name" value="PLECKSTRIN HOMOLOGY DOMAIN-CONTAINING FAMILY G MEMBER 7"/>
    <property type="match status" value="1"/>
</dbReference>
<accession>A0A0N4UZ30</accession>
<evidence type="ECO:0000313" key="5">
    <source>
        <dbReference type="WBParaSite" id="EVEC_0000286501-mRNA-1"/>
    </source>
</evidence>
<dbReference type="SUPFAM" id="SSF50729">
    <property type="entry name" value="PH domain-like"/>
    <property type="match status" value="1"/>
</dbReference>
<dbReference type="GO" id="GO:0005886">
    <property type="term" value="C:plasma membrane"/>
    <property type="evidence" value="ECO:0007669"/>
    <property type="project" value="TreeGrafter"/>
</dbReference>
<dbReference type="Gene3D" id="2.30.29.30">
    <property type="entry name" value="Pleckstrin-homology domain (PH domain)/Phosphotyrosine-binding domain (PTB)"/>
    <property type="match status" value="1"/>
</dbReference>
<dbReference type="PANTHER" id="PTHR13217:SF11">
    <property type="entry name" value="PLECKSTRIN HOMOLOGY DOMAIN-CONTAINING FAMILY G MEMBER 5"/>
    <property type="match status" value="1"/>
</dbReference>
<sequence length="862" mass="98549">MIVTVDGIETKINRSSNSSQPTLLNIPLDEPSCSEETSSVQEDGGSRRIRNSTGTRRSLFFGREKSEMLSQLAHLRSEMQAPVPTFELEDSWKDIVKDYAELSEKTQRQQAAIWELVTTERTYIQMLKQMHELYLYLKRLQECGFLQDIDPRRVFLNYSELYEHNMQFWRQAIVPMLRNTRERGVPLNPCLLKNGFDRTDEWWPSYANFLYGNPDCYAYVQKCQKENELFKEFVLWAESQDAMQKNRQRLSDALMNPMQRLTRYSLLLRAVYKHSVDDTERDKLTEMITRIERATHDVEETMINSDLLNKLNELSKCIESYDVVDCEEFEKIFPMKCGIHLSDPMPFFYNPPQFRRIFLRSDLKLRDGKQGQKVDAHCILFTDLFLICKAANKRMDRLRILKPPIHIAKMCLQPFPDWSGFALTAMNDFGMPTCLYYLYPPSTEETKKWLEMIKMALREFSRLNPMNPQSCLIGFPYATQNGLTKSEGICYGEHMRAQLSNGGGSHADLNSCIVPDIVHRKCSSMDSQILAEQSRFTNSHINQVSSADHLDRLWDARMTANLLSQQRLTVPHGGAKLAAAYVGQSKSSLDLHLTAHFMDRRECSKLCCRSRSSSSSMLERTDAVDDESTVHESNEYREPGELLEYSAEAAETDGLSGISSRQDNRTDSPALHLLENDKEAQGNAQLTGRRFERRYHTSDGIDVMKQNPKVLKRFSWNVTSGVGGSSRKINSRFAEQQSRRHSQSTVASSESFSSSTSGISTSSSNMEDTTIAEDNTPTEDIDFHISTISVGEHHTSATENGNTLRISLLEDHINKCEISGGSLPPLPATPPPYNSHKEKEQKACNKHKELLKFIMDNQLETS</sequence>
<dbReference type="InterPro" id="IPR035899">
    <property type="entry name" value="DBL_dom_sf"/>
</dbReference>
<dbReference type="CDD" id="cd13244">
    <property type="entry name" value="PH_PLEKHG5_G6"/>
    <property type="match status" value="1"/>
</dbReference>
<dbReference type="STRING" id="51028.A0A0N4UZ30"/>
<feature type="compositionally biased region" description="Low complexity" evidence="1">
    <location>
        <begin position="743"/>
        <end position="764"/>
    </location>
</feature>
<dbReference type="WBParaSite" id="EVEC_0000286501-mRNA-1">
    <property type="protein sequence ID" value="EVEC_0000286501-mRNA-1"/>
    <property type="gene ID" value="EVEC_0000286501"/>
</dbReference>
<dbReference type="EMBL" id="UXUI01007406">
    <property type="protein sequence ID" value="VDD87430.1"/>
    <property type="molecule type" value="Genomic_DNA"/>
</dbReference>